<evidence type="ECO:0000313" key="9">
    <source>
        <dbReference type="Proteomes" id="UP000663828"/>
    </source>
</evidence>
<evidence type="ECO:0000313" key="7">
    <source>
        <dbReference type="EMBL" id="CAF1154744.1"/>
    </source>
</evidence>
<evidence type="ECO:0000256" key="1">
    <source>
        <dbReference type="ARBA" id="ARBA00001974"/>
    </source>
</evidence>
<reference evidence="7" key="1">
    <citation type="submission" date="2021-02" db="EMBL/GenBank/DDBJ databases">
        <authorList>
            <person name="Nowell W R."/>
        </authorList>
    </citation>
    <scope>NUCLEOTIDE SEQUENCE</scope>
</reference>
<name>A0A814SZ68_ADIRI</name>
<gene>
    <name evidence="8" type="ORF">EDS130_LOCUS39686</name>
    <name evidence="7" type="ORF">XAT740_LOCUS21146</name>
</gene>
<keyword evidence="3" id="KW-0285">Flavoprotein</keyword>
<evidence type="ECO:0000256" key="3">
    <source>
        <dbReference type="ARBA" id="ARBA00022630"/>
    </source>
</evidence>
<protein>
    <recommendedName>
        <fullName evidence="6">Glucose-methanol-choline oxidoreductase C-terminal domain-containing protein</fullName>
    </recommendedName>
</protein>
<dbReference type="InterPro" id="IPR036188">
    <property type="entry name" value="FAD/NAD-bd_sf"/>
</dbReference>
<dbReference type="OrthoDB" id="269227at2759"/>
<dbReference type="EMBL" id="CAJNOR010001506">
    <property type="protein sequence ID" value="CAF1154744.1"/>
    <property type="molecule type" value="Genomic_DNA"/>
</dbReference>
<dbReference type="InterPro" id="IPR051473">
    <property type="entry name" value="P2Ox-like"/>
</dbReference>
<dbReference type="PANTHER" id="PTHR42784:SF1">
    <property type="entry name" value="PYRANOSE 2-OXIDASE"/>
    <property type="match status" value="1"/>
</dbReference>
<dbReference type="SUPFAM" id="SSF51905">
    <property type="entry name" value="FAD/NAD(P)-binding domain"/>
    <property type="match status" value="1"/>
</dbReference>
<dbReference type="EMBL" id="CAJNOJ010000453">
    <property type="protein sequence ID" value="CAF1453755.1"/>
    <property type="molecule type" value="Genomic_DNA"/>
</dbReference>
<comment type="caution">
    <text evidence="7">The sequence shown here is derived from an EMBL/GenBank/DDBJ whole genome shotgun (WGS) entry which is preliminary data.</text>
</comment>
<dbReference type="InterPro" id="IPR007867">
    <property type="entry name" value="GMC_OxRtase_C"/>
</dbReference>
<keyword evidence="9" id="KW-1185">Reference proteome</keyword>
<evidence type="ECO:0000256" key="5">
    <source>
        <dbReference type="ARBA" id="ARBA00023002"/>
    </source>
</evidence>
<evidence type="ECO:0000256" key="4">
    <source>
        <dbReference type="ARBA" id="ARBA00022827"/>
    </source>
</evidence>
<proteinExistence type="inferred from homology"/>
<dbReference type="GO" id="GO:0016614">
    <property type="term" value="F:oxidoreductase activity, acting on CH-OH group of donors"/>
    <property type="evidence" value="ECO:0007669"/>
    <property type="project" value="InterPro"/>
</dbReference>
<comment type="similarity">
    <text evidence="2">Belongs to the GMC oxidoreductase family.</text>
</comment>
<accession>A0A814SZ68</accession>
<evidence type="ECO:0000313" key="8">
    <source>
        <dbReference type="EMBL" id="CAF1453755.1"/>
    </source>
</evidence>
<comment type="cofactor">
    <cofactor evidence="1">
        <name>FAD</name>
        <dbReference type="ChEBI" id="CHEBI:57692"/>
    </cofactor>
</comment>
<keyword evidence="4" id="KW-0274">FAD</keyword>
<dbReference type="Gene3D" id="3.50.50.60">
    <property type="entry name" value="FAD/NAD(P)-binding domain"/>
    <property type="match status" value="2"/>
</dbReference>
<dbReference type="Proteomes" id="UP000663828">
    <property type="component" value="Unassembled WGS sequence"/>
</dbReference>
<dbReference type="AlphaFoldDB" id="A0A814SZ68"/>
<keyword evidence="5" id="KW-0560">Oxidoreductase</keyword>
<evidence type="ECO:0000259" key="6">
    <source>
        <dbReference type="Pfam" id="PF05199"/>
    </source>
</evidence>
<organism evidence="7 9">
    <name type="scientific">Adineta ricciae</name>
    <name type="common">Rotifer</name>
    <dbReference type="NCBI Taxonomy" id="249248"/>
    <lineage>
        <taxon>Eukaryota</taxon>
        <taxon>Metazoa</taxon>
        <taxon>Spiralia</taxon>
        <taxon>Gnathifera</taxon>
        <taxon>Rotifera</taxon>
        <taxon>Eurotatoria</taxon>
        <taxon>Bdelloidea</taxon>
        <taxon>Adinetida</taxon>
        <taxon>Adinetidae</taxon>
        <taxon>Adineta</taxon>
    </lineage>
</organism>
<evidence type="ECO:0000256" key="2">
    <source>
        <dbReference type="ARBA" id="ARBA00010790"/>
    </source>
</evidence>
<feature type="domain" description="Glucose-methanol-choline oxidoreductase C-terminal" evidence="6">
    <location>
        <begin position="583"/>
        <end position="654"/>
    </location>
</feature>
<dbReference type="Proteomes" id="UP000663852">
    <property type="component" value="Unassembled WGS sequence"/>
</dbReference>
<sequence length="670" mass="75444">MKLSKFPLMSLRCINFSGPLISTDQDGFNLELGSTKSINATALWAITYADPLWILTNQSSLMCLAFNVKDKCICIKSNIGEISVHQSLKVKIDDQYLQLRLSPNVTADHKLTLELFPSNEYTNEIFPVFIAFEGYHKILRSIESDFIFNDQMMNSKILTLNDIKDKSYDYVVIGSSFCSLGFIHQICQRDPNAKILVLERGLQYLSEHHQHGCSSPPKHVELRSWTVATATAQNESIKNVYGQIPLFGGRSLYWSGWCPTPSTEQLAGWPESLKISLQEKYFDLAKELLNVITADQIRARENDHLIYNNFQTSLKQRLNEVMSIDTIKEVQHAPLAMGNDRSIKFSTVENLSYMKNVTIVFDCAVNKIVHDGHKATRLQTRQGSISLSNNAKLILAMSTLPATTLVLNSFSETEFPQLANVGKRFTAHFVSSVTARVPRHHLLPLPNDAAGVELGALYIPGIKEGAQYHLQLSAVAYTKTNNDDNIHKICKKYSANSISKECIDPSQDFVIVSCSTLGELDHKNKNNQFNLMNNDHDDLTSNGELTIQLNEQDEQLRNWMDNVTFKVMNKLSSNDDLEYWHENNQTWKKDLPSSDQIRKNCAVHDASTMWIGDIDTPVQLDYRLRGVDNVYITGGALWPTGGSWNPVVTIVAMAMHLADTIHDNSNSSSQ</sequence>
<dbReference type="PANTHER" id="PTHR42784">
    <property type="entry name" value="PYRANOSE 2-OXIDASE"/>
    <property type="match status" value="1"/>
</dbReference>
<dbReference type="Pfam" id="PF05199">
    <property type="entry name" value="GMC_oxred_C"/>
    <property type="match status" value="1"/>
</dbReference>